<keyword evidence="2" id="KW-1185">Reference proteome</keyword>
<dbReference type="Proteomes" id="UP001500459">
    <property type="component" value="Unassembled WGS sequence"/>
</dbReference>
<name>A0ABP6US51_9FLAO</name>
<dbReference type="RefSeq" id="WP_344928891.1">
    <property type="nucleotide sequence ID" value="NZ_BAABCW010000013.1"/>
</dbReference>
<protein>
    <submittedName>
        <fullName evidence="1">Uncharacterized protein</fullName>
    </submittedName>
</protein>
<sequence length="109" mass="12539">MAVKEFLHMLFFVTLIALKVSAASIYLHDCHNDEHMDDCELCDHAIHNQNIEFSTPPQFQDFEIDTTPVSYKHENHYEPVYITTTVINLLYGRPPPISSGFIKNPCLES</sequence>
<reference evidence="2" key="1">
    <citation type="journal article" date="2019" name="Int. J. Syst. Evol. Microbiol.">
        <title>The Global Catalogue of Microorganisms (GCM) 10K type strain sequencing project: providing services to taxonomists for standard genome sequencing and annotation.</title>
        <authorList>
            <consortium name="The Broad Institute Genomics Platform"/>
            <consortium name="The Broad Institute Genome Sequencing Center for Infectious Disease"/>
            <person name="Wu L."/>
            <person name="Ma J."/>
        </authorList>
    </citation>
    <scope>NUCLEOTIDE SEQUENCE [LARGE SCALE GENOMIC DNA]</scope>
    <source>
        <strain evidence="2">JCM 17106</strain>
    </source>
</reference>
<dbReference type="EMBL" id="BAABCW010000013">
    <property type="protein sequence ID" value="GAA3514403.1"/>
    <property type="molecule type" value="Genomic_DNA"/>
</dbReference>
<gene>
    <name evidence="1" type="ORF">GCM10022393_30430</name>
</gene>
<organism evidence="1 2">
    <name type="scientific">Aquimarina addita</name>
    <dbReference type="NCBI Taxonomy" id="870485"/>
    <lineage>
        <taxon>Bacteria</taxon>
        <taxon>Pseudomonadati</taxon>
        <taxon>Bacteroidota</taxon>
        <taxon>Flavobacteriia</taxon>
        <taxon>Flavobacteriales</taxon>
        <taxon>Flavobacteriaceae</taxon>
        <taxon>Aquimarina</taxon>
    </lineage>
</organism>
<accession>A0ABP6US51</accession>
<comment type="caution">
    <text evidence="1">The sequence shown here is derived from an EMBL/GenBank/DDBJ whole genome shotgun (WGS) entry which is preliminary data.</text>
</comment>
<evidence type="ECO:0000313" key="1">
    <source>
        <dbReference type="EMBL" id="GAA3514403.1"/>
    </source>
</evidence>
<proteinExistence type="predicted"/>
<evidence type="ECO:0000313" key="2">
    <source>
        <dbReference type="Proteomes" id="UP001500459"/>
    </source>
</evidence>